<evidence type="ECO:0000256" key="4">
    <source>
        <dbReference type="RuleBase" id="RU000572"/>
    </source>
</evidence>
<dbReference type="RefSeq" id="WP_058370513.1">
    <property type="nucleotide sequence ID" value="NZ_LNTB01000001.1"/>
</dbReference>
<dbReference type="Proteomes" id="UP000053352">
    <property type="component" value="Unassembled WGS sequence"/>
</dbReference>
<comment type="caution">
    <text evidence="5">The sequence shown here is derived from an EMBL/GenBank/DDBJ whole genome shotgun (WGS) entry which is preliminary data.</text>
</comment>
<name>A0A0V8RUV2_PYROC</name>
<dbReference type="OrthoDB" id="17872at2157"/>
<gene>
    <name evidence="3" type="primary">rpl13e</name>
    <name evidence="5" type="ORF">CF15_03270</name>
</gene>
<evidence type="ECO:0000256" key="2">
    <source>
        <dbReference type="ARBA" id="ARBA00023274"/>
    </source>
</evidence>
<evidence type="ECO:0000256" key="1">
    <source>
        <dbReference type="ARBA" id="ARBA00022980"/>
    </source>
</evidence>
<protein>
    <recommendedName>
        <fullName evidence="3">Large ribosomal subunit protein eL13</fullName>
    </recommendedName>
</protein>
<dbReference type="PROSITE" id="PS01104">
    <property type="entry name" value="RIBOSOMAL_L13E"/>
    <property type="match status" value="1"/>
</dbReference>
<accession>A0A0V8RUV2</accession>
<comment type="similarity">
    <text evidence="3 4">Belongs to the eukaryotic ribosomal protein eL13 family.</text>
</comment>
<dbReference type="GO" id="GO:0006412">
    <property type="term" value="P:translation"/>
    <property type="evidence" value="ECO:0007669"/>
    <property type="project" value="UniProtKB-UniRule"/>
</dbReference>
<dbReference type="AlphaFoldDB" id="A0A0V8RUV2"/>
<organism evidence="5 6">
    <name type="scientific">Pyrodictium occultum</name>
    <dbReference type="NCBI Taxonomy" id="2309"/>
    <lineage>
        <taxon>Archaea</taxon>
        <taxon>Thermoproteota</taxon>
        <taxon>Thermoprotei</taxon>
        <taxon>Desulfurococcales</taxon>
        <taxon>Pyrodictiaceae</taxon>
        <taxon>Pyrodictium</taxon>
    </lineage>
</organism>
<dbReference type="InterPro" id="IPR018256">
    <property type="entry name" value="Ribosomal_eL13_CS"/>
</dbReference>
<keyword evidence="2 3" id="KW-0687">Ribonucleoprotein</keyword>
<dbReference type="EMBL" id="LNTB01000001">
    <property type="protein sequence ID" value="KSW11835.1"/>
    <property type="molecule type" value="Genomic_DNA"/>
</dbReference>
<evidence type="ECO:0000313" key="6">
    <source>
        <dbReference type="Proteomes" id="UP000053352"/>
    </source>
</evidence>
<keyword evidence="6" id="KW-1185">Reference proteome</keyword>
<dbReference type="InterPro" id="IPR001380">
    <property type="entry name" value="Ribosomal_eL13"/>
</dbReference>
<dbReference type="GO" id="GO:0003735">
    <property type="term" value="F:structural constituent of ribosome"/>
    <property type="evidence" value="ECO:0007669"/>
    <property type="project" value="InterPro"/>
</dbReference>
<dbReference type="GO" id="GO:0005840">
    <property type="term" value="C:ribosome"/>
    <property type="evidence" value="ECO:0007669"/>
    <property type="project" value="UniProtKB-KW"/>
</dbReference>
<dbReference type="HAMAP" id="MF_00499">
    <property type="entry name" value="Ribosomal_eL13"/>
    <property type="match status" value="1"/>
</dbReference>
<evidence type="ECO:0000313" key="5">
    <source>
        <dbReference type="EMBL" id="KSW11835.1"/>
    </source>
</evidence>
<keyword evidence="1 3" id="KW-0689">Ribosomal protein</keyword>
<evidence type="ECO:0000256" key="3">
    <source>
        <dbReference type="HAMAP-Rule" id="MF_00499"/>
    </source>
</evidence>
<dbReference type="NCBIfam" id="NF008914">
    <property type="entry name" value="PRK12277.1"/>
    <property type="match status" value="1"/>
</dbReference>
<dbReference type="STRING" id="2309.CF15_03270"/>
<sequence>MPEPPRAIVKKPRLLRYGGADPGTRVGRGFSLAELAEAGLTPEEARRLGLYVDKRRKSKWSWNVEVLKRYLEEIGYKPRGTRS</sequence>
<dbReference type="GO" id="GO:1990904">
    <property type="term" value="C:ribonucleoprotein complex"/>
    <property type="evidence" value="ECO:0007669"/>
    <property type="project" value="UniProtKB-KW"/>
</dbReference>
<reference evidence="5 6" key="1">
    <citation type="submission" date="2015-11" db="EMBL/GenBank/DDBJ databases">
        <title>Genome sequence of Pyrodictium occultum PL-19, a marine hyperthermophilic archaeon isolated from Volcano, Italy.</title>
        <authorList>
            <person name="Utturkar S."/>
            <person name="Huber H."/>
            <person name="Leptihn S."/>
            <person name="Brown S."/>
            <person name="Stetter K.O."/>
            <person name="Podar M."/>
        </authorList>
    </citation>
    <scope>NUCLEOTIDE SEQUENCE [LARGE SCALE GENOMIC DNA]</scope>
    <source>
        <strain evidence="5 6">PL-19</strain>
    </source>
</reference>
<dbReference type="Pfam" id="PF01294">
    <property type="entry name" value="Ribosomal_L13e"/>
    <property type="match status" value="1"/>
</dbReference>
<proteinExistence type="inferred from homology"/>